<dbReference type="EMBL" id="WIGM01001107">
    <property type="protein sequence ID" value="KAF6804885.1"/>
    <property type="molecule type" value="Genomic_DNA"/>
</dbReference>
<evidence type="ECO:0000313" key="2">
    <source>
        <dbReference type="Proteomes" id="UP000639643"/>
    </source>
</evidence>
<comment type="caution">
    <text evidence="1">The sequence shown here is derived from an EMBL/GenBank/DDBJ whole genome shotgun (WGS) entry which is preliminary data.</text>
</comment>
<dbReference type="AlphaFoldDB" id="A0A8H6J2E0"/>
<evidence type="ECO:0000313" key="1">
    <source>
        <dbReference type="EMBL" id="KAF6804885.1"/>
    </source>
</evidence>
<name>A0A8H6J2E0_9PEZI</name>
<dbReference type="OrthoDB" id="4360026at2759"/>
<keyword evidence="2" id="KW-1185">Reference proteome</keyword>
<organism evidence="1 2">
    <name type="scientific">Colletotrichum musicola</name>
    <dbReference type="NCBI Taxonomy" id="2175873"/>
    <lineage>
        <taxon>Eukaryota</taxon>
        <taxon>Fungi</taxon>
        <taxon>Dikarya</taxon>
        <taxon>Ascomycota</taxon>
        <taxon>Pezizomycotina</taxon>
        <taxon>Sordariomycetes</taxon>
        <taxon>Hypocreomycetidae</taxon>
        <taxon>Glomerellales</taxon>
        <taxon>Glomerellaceae</taxon>
        <taxon>Colletotrichum</taxon>
        <taxon>Colletotrichum orchidearum species complex</taxon>
    </lineage>
</organism>
<reference evidence="1" key="1">
    <citation type="journal article" date="2020" name="Phytopathology">
        <title>Genome Sequence Resources of Colletotrichum truncatum, C. plurivorum, C. musicola, and C. sojae: Four Species Pathogenic to Soybean (Glycine max).</title>
        <authorList>
            <person name="Rogerio F."/>
            <person name="Boufleur T.R."/>
            <person name="Ciampi-Guillardi M."/>
            <person name="Sukno S.A."/>
            <person name="Thon M.R."/>
            <person name="Massola Junior N.S."/>
            <person name="Baroncelli R."/>
        </authorList>
    </citation>
    <scope>NUCLEOTIDE SEQUENCE</scope>
    <source>
        <strain evidence="1">LFN0074</strain>
    </source>
</reference>
<sequence length="438" mass="50901">MRYLVGRACAVAGYADLYEELDLLPEVSIAEEARDNSLNEASKAIFESIMGKPVCYRVLDDYTRSCHADKPICPAFMNGDTAVRSSLDVRHGLDKHRMWRKHYFNIAEDHNVDEVSSEKRNVEAVAPEHVELFYTPLLSHLPTTNKDALILMAAYEGNIERYARLRRPLMLHDEVAAIVRGIYHNTTFARWWWHEKAHQQDRTIKTAVVARFIMVNDLSHITPSIPDPDHMPAMIWWPLIPQEETLRELHRRRPDMHLQVAMACIAGDFRVLWDELSPEPCLELWNQAEQKQRRHFPNSPSRNFYTEYIERRAKEMSMDVNRLPGLDDICEDAAVPDKEPGTTWLDDGIYALDYAFTDSNPDTCLYNGLTSQPNAASWELFICSSEGMRRYARLEQGVRLYDEEFVAAFPFYHENDRHSRKARDNDAWELPEKYLPAK</sequence>
<proteinExistence type="predicted"/>
<gene>
    <name evidence="1" type="ORF">CMUS01_14742</name>
</gene>
<dbReference type="Proteomes" id="UP000639643">
    <property type="component" value="Unassembled WGS sequence"/>
</dbReference>
<protein>
    <submittedName>
        <fullName evidence="1">Uncharacterized protein</fullName>
    </submittedName>
</protein>
<accession>A0A8H6J2E0</accession>